<evidence type="ECO:0000259" key="5">
    <source>
        <dbReference type="SMART" id="SM01144"/>
    </source>
</evidence>
<proteinExistence type="predicted"/>
<keyword evidence="4" id="KW-0819">tRNA processing</keyword>
<name>A0A5C1QKZ2_9SPIO</name>
<evidence type="ECO:0000256" key="2">
    <source>
        <dbReference type="ARBA" id="ARBA00022679"/>
    </source>
</evidence>
<evidence type="ECO:0000313" key="7">
    <source>
        <dbReference type="Proteomes" id="UP000324209"/>
    </source>
</evidence>
<reference evidence="6 7" key="1">
    <citation type="submission" date="2019-02" db="EMBL/GenBank/DDBJ databases">
        <title>Complete Genome Sequence and Methylome Analysis of free living Spirochaetas.</title>
        <authorList>
            <person name="Fomenkov A."/>
            <person name="Dubinina G."/>
            <person name="Leshcheva N."/>
            <person name="Mikheeva N."/>
            <person name="Grabovich M."/>
            <person name="Vincze T."/>
            <person name="Roberts R.J."/>
        </authorList>
    </citation>
    <scope>NUCLEOTIDE SEQUENCE [LARGE SCALE GENOMIC DNA]</scope>
    <source>
        <strain evidence="6 7">K2</strain>
    </source>
</reference>
<dbReference type="KEGG" id="ock:EXM22_09110"/>
<dbReference type="SMART" id="SM01144">
    <property type="entry name" value="DTW"/>
    <property type="match status" value="1"/>
</dbReference>
<dbReference type="PANTHER" id="PTHR21392:SF1">
    <property type="entry name" value="TRNA-URIDINE AMINOCARBOXYPROPYLTRANSFERASE"/>
    <property type="match status" value="1"/>
</dbReference>
<organism evidence="6 7">
    <name type="scientific">Oceanispirochaeta crateris</name>
    <dbReference type="NCBI Taxonomy" id="2518645"/>
    <lineage>
        <taxon>Bacteria</taxon>
        <taxon>Pseudomonadati</taxon>
        <taxon>Spirochaetota</taxon>
        <taxon>Spirochaetia</taxon>
        <taxon>Spirochaetales</taxon>
        <taxon>Spirochaetaceae</taxon>
        <taxon>Oceanispirochaeta</taxon>
    </lineage>
</organism>
<dbReference type="AlphaFoldDB" id="A0A5C1QKZ2"/>
<dbReference type="GO" id="GO:0016432">
    <property type="term" value="F:tRNA-uridine aminocarboxypropyltransferase activity"/>
    <property type="evidence" value="ECO:0007669"/>
    <property type="project" value="UniProtKB-EC"/>
</dbReference>
<gene>
    <name evidence="6" type="ORF">EXM22_09110</name>
</gene>
<evidence type="ECO:0000256" key="1">
    <source>
        <dbReference type="ARBA" id="ARBA00012386"/>
    </source>
</evidence>
<evidence type="ECO:0000256" key="4">
    <source>
        <dbReference type="ARBA" id="ARBA00022694"/>
    </source>
</evidence>
<keyword evidence="7" id="KW-1185">Reference proteome</keyword>
<evidence type="ECO:0000313" key="6">
    <source>
        <dbReference type="EMBL" id="QEN08137.1"/>
    </source>
</evidence>
<protein>
    <recommendedName>
        <fullName evidence="1">tRNA-uridine aminocarboxypropyltransferase</fullName>
        <ecNumber evidence="1">2.5.1.25</ecNumber>
    </recommendedName>
</protein>
<dbReference type="Pfam" id="PF03942">
    <property type="entry name" value="DTW"/>
    <property type="match status" value="1"/>
</dbReference>
<dbReference type="EC" id="2.5.1.25" evidence="1"/>
<keyword evidence="2" id="KW-0808">Transferase</keyword>
<accession>A0A5C1QKZ2</accession>
<dbReference type="PANTHER" id="PTHR21392">
    <property type="entry name" value="TRNA-URIDINE AMINOCARBOXYPROPYLTRANSFERASE 2"/>
    <property type="match status" value="1"/>
</dbReference>
<feature type="domain" description="DTW" evidence="5">
    <location>
        <begin position="2"/>
        <end position="173"/>
    </location>
</feature>
<dbReference type="GO" id="GO:0008033">
    <property type="term" value="P:tRNA processing"/>
    <property type="evidence" value="ECO:0007669"/>
    <property type="project" value="UniProtKB-KW"/>
</dbReference>
<evidence type="ECO:0000256" key="3">
    <source>
        <dbReference type="ARBA" id="ARBA00022691"/>
    </source>
</evidence>
<keyword evidence="3" id="KW-0949">S-adenosyl-L-methionine</keyword>
<dbReference type="InterPro" id="IPR039262">
    <property type="entry name" value="DTWD2/TAPT"/>
</dbReference>
<dbReference type="Proteomes" id="UP000324209">
    <property type="component" value="Chromosome"/>
</dbReference>
<dbReference type="InterPro" id="IPR005636">
    <property type="entry name" value="DTW"/>
</dbReference>
<sequence>MCRSLAEEPLKFHLLTHKKEFKRPSNTGAVVVQALGSADARQVLWERVSPDQELLSHIASGKALLVYPEFLVSEERICHNFKGIEHMILLDGTWQEARKMYNRSPYLKNMKIFSIRSDKKSEYNIRRNQKDGGFCTAECVIEVLKIQGEVVKAASVTSAFKDLMNRMVSRVIP</sequence>
<dbReference type="OrthoDB" id="370626at2"/>
<dbReference type="EMBL" id="CP036150">
    <property type="protein sequence ID" value="QEN08137.1"/>
    <property type="molecule type" value="Genomic_DNA"/>
</dbReference>